<evidence type="ECO:0000256" key="10">
    <source>
        <dbReference type="SAM" id="Phobius"/>
    </source>
</evidence>
<evidence type="ECO:0000256" key="4">
    <source>
        <dbReference type="ARBA" id="ARBA00022927"/>
    </source>
</evidence>
<feature type="domain" description="T-SNARE coiled-coil homology" evidence="11">
    <location>
        <begin position="132"/>
        <end position="194"/>
    </location>
</feature>
<dbReference type="CDD" id="cd15890">
    <property type="entry name" value="SNARE_Vti1b"/>
    <property type="match status" value="1"/>
</dbReference>
<dbReference type="InterPro" id="IPR000727">
    <property type="entry name" value="T_SNARE_dom"/>
</dbReference>
<dbReference type="PANTHER" id="PTHR21230">
    <property type="entry name" value="VESICLE TRANSPORT V-SNARE PROTEIN VTI1-RELATED"/>
    <property type="match status" value="1"/>
</dbReference>
<keyword evidence="2" id="KW-0813">Transport</keyword>
<dbReference type="GO" id="GO:0031902">
    <property type="term" value="C:late endosome membrane"/>
    <property type="evidence" value="ECO:0007669"/>
    <property type="project" value="TreeGrafter"/>
</dbReference>
<dbReference type="SUPFAM" id="SSF58038">
    <property type="entry name" value="SNARE fusion complex"/>
    <property type="match status" value="1"/>
</dbReference>
<dbReference type="FunFam" id="1.20.5.110:FF:000002">
    <property type="entry name" value="Vesicle transport through interaction with t-SNAREsB"/>
    <property type="match status" value="1"/>
</dbReference>
<dbReference type="GO" id="GO:0000149">
    <property type="term" value="F:SNARE binding"/>
    <property type="evidence" value="ECO:0007669"/>
    <property type="project" value="TreeGrafter"/>
</dbReference>
<dbReference type="InterPro" id="IPR007705">
    <property type="entry name" value="Vesicle_trsprt_v-SNARE_N"/>
</dbReference>
<evidence type="ECO:0000256" key="1">
    <source>
        <dbReference type="ARBA" id="ARBA00006108"/>
    </source>
</evidence>
<dbReference type="GO" id="GO:0016236">
    <property type="term" value="P:macroautophagy"/>
    <property type="evidence" value="ECO:0007669"/>
    <property type="project" value="TreeGrafter"/>
</dbReference>
<keyword evidence="3 10" id="KW-0812">Transmembrane</keyword>
<keyword evidence="4" id="KW-0653">Protein transport</keyword>
<comment type="subcellular location">
    <subcellularLocation>
        <location evidence="8">Endomembrane system</location>
        <topology evidence="8">Single-pass type IV membrane protein</topology>
    </subcellularLocation>
</comment>
<dbReference type="GO" id="GO:0006886">
    <property type="term" value="P:intracellular protein transport"/>
    <property type="evidence" value="ECO:0007669"/>
    <property type="project" value="InterPro"/>
</dbReference>
<keyword evidence="7 10" id="KW-0472">Membrane</keyword>
<evidence type="ECO:0000256" key="5">
    <source>
        <dbReference type="ARBA" id="ARBA00022989"/>
    </source>
</evidence>
<proteinExistence type="evidence at transcript level"/>
<evidence type="ECO:0000259" key="11">
    <source>
        <dbReference type="PROSITE" id="PS50192"/>
    </source>
</evidence>
<dbReference type="GO" id="GO:0031201">
    <property type="term" value="C:SNARE complex"/>
    <property type="evidence" value="ECO:0007669"/>
    <property type="project" value="TreeGrafter"/>
</dbReference>
<keyword evidence="5 10" id="KW-1133">Transmembrane helix</keyword>
<dbReference type="PROSITE" id="PS50192">
    <property type="entry name" value="T_SNARE"/>
    <property type="match status" value="1"/>
</dbReference>
<dbReference type="GO" id="GO:0005789">
    <property type="term" value="C:endoplasmic reticulum membrane"/>
    <property type="evidence" value="ECO:0007669"/>
    <property type="project" value="TreeGrafter"/>
</dbReference>
<evidence type="ECO:0000313" key="12">
    <source>
        <dbReference type="EMBL" id="JAC20921.1"/>
    </source>
</evidence>
<dbReference type="Gene3D" id="1.20.58.400">
    <property type="entry name" value="t-snare proteins"/>
    <property type="match status" value="1"/>
</dbReference>
<dbReference type="GO" id="GO:0042147">
    <property type="term" value="P:retrograde transport, endosome to Golgi"/>
    <property type="evidence" value="ECO:0007669"/>
    <property type="project" value="TreeGrafter"/>
</dbReference>
<dbReference type="EMBL" id="GBBK01003561">
    <property type="protein sequence ID" value="JAC20921.1"/>
    <property type="molecule type" value="mRNA"/>
</dbReference>
<evidence type="ECO:0000256" key="9">
    <source>
        <dbReference type="SAM" id="Coils"/>
    </source>
</evidence>
<dbReference type="Gene3D" id="1.20.5.110">
    <property type="match status" value="1"/>
</dbReference>
<dbReference type="InterPro" id="IPR010989">
    <property type="entry name" value="SNARE"/>
</dbReference>
<dbReference type="GO" id="GO:0012507">
    <property type="term" value="C:ER to Golgi transport vesicle membrane"/>
    <property type="evidence" value="ECO:0007669"/>
    <property type="project" value="TreeGrafter"/>
</dbReference>
<dbReference type="Pfam" id="PF12352">
    <property type="entry name" value="V-SNARE_C"/>
    <property type="match status" value="1"/>
</dbReference>
<dbReference type="GO" id="GO:0048280">
    <property type="term" value="P:vesicle fusion with Golgi apparatus"/>
    <property type="evidence" value="ECO:0007669"/>
    <property type="project" value="TreeGrafter"/>
</dbReference>
<evidence type="ECO:0000256" key="2">
    <source>
        <dbReference type="ARBA" id="ARBA00022448"/>
    </source>
</evidence>
<dbReference type="InterPro" id="IPR027027">
    <property type="entry name" value="GOSR2/Membrin/Bos1"/>
</dbReference>
<dbReference type="Pfam" id="PF05008">
    <property type="entry name" value="V-SNARE"/>
    <property type="match status" value="1"/>
</dbReference>
<name>A0A023FG07_AMBCJ</name>
<dbReference type="GO" id="GO:0005794">
    <property type="term" value="C:Golgi apparatus"/>
    <property type="evidence" value="ECO:0007669"/>
    <property type="project" value="InterPro"/>
</dbReference>
<accession>A0A023FG07</accession>
<dbReference type="PANTHER" id="PTHR21230:SF89">
    <property type="entry name" value="VESICLE TRANSPORT THROUGH INTERACTION WITH T-SNARES HOMOLOG 1B"/>
    <property type="match status" value="1"/>
</dbReference>
<reference evidence="12" key="1">
    <citation type="submission" date="2014-03" db="EMBL/GenBank/DDBJ databases">
        <title>The sialotranscriptome of Amblyomma triste, Amblyomma parvum and Amblyomma cajennense ticks, uncovered by 454-based RNA-seq.</title>
        <authorList>
            <person name="Garcia G.R."/>
            <person name="Gardinassi L.G."/>
            <person name="Ribeiro J.M."/>
            <person name="Anatriello E."/>
            <person name="Ferreira B.R."/>
            <person name="Moreira H.N."/>
            <person name="Mafra C."/>
            <person name="Olegario M.M."/>
            <person name="Szabo P.J."/>
            <person name="Miranda-Santos I.K."/>
            <person name="Maruyama S.R."/>
        </authorList>
    </citation>
    <scope>NUCLEOTIDE SEQUENCE</scope>
    <source>
        <strain evidence="12">Uberlandia</strain>
        <tissue evidence="12">Salivary glands</tissue>
    </source>
</reference>
<dbReference type="PIRSF" id="PIRSF028865">
    <property type="entry name" value="Membrin-2"/>
    <property type="match status" value="1"/>
</dbReference>
<dbReference type="GO" id="GO:0005829">
    <property type="term" value="C:cytosol"/>
    <property type="evidence" value="ECO:0007669"/>
    <property type="project" value="GOC"/>
</dbReference>
<dbReference type="SUPFAM" id="SSF47661">
    <property type="entry name" value="t-snare proteins"/>
    <property type="match status" value="1"/>
</dbReference>
<sequence length="227" mass="25816">MSSEKFEDLEEDFVALMEEIRRKLESAKGRGGIGESKKSLLREVQRKVDQASGVLQELEHEARAAPNPYRVHMNSKTRKYRSELDDINKTAASLAGGVTHITIARQDLLSPSSVLGDFGAGDPQRSRLLQMNETLDRTTDSLARTFQVAAETDQIGTAVAEELRTQRESLVRTKERLEETDQNLSTSRKILRTMYRRVMTNKMILIMIIIIEICILGALIYWKFIMK</sequence>
<dbReference type="GO" id="GO:1903076">
    <property type="term" value="P:regulation of protein localization to plasma membrane"/>
    <property type="evidence" value="ECO:0007669"/>
    <property type="project" value="TreeGrafter"/>
</dbReference>
<comment type="similarity">
    <text evidence="1">Belongs to the VTI1 family.</text>
</comment>
<organism evidence="12">
    <name type="scientific">Amblyomma cajennense</name>
    <name type="common">Cayenne tick</name>
    <name type="synonym">Acarus cajennensis</name>
    <dbReference type="NCBI Taxonomy" id="34607"/>
    <lineage>
        <taxon>Eukaryota</taxon>
        <taxon>Metazoa</taxon>
        <taxon>Ecdysozoa</taxon>
        <taxon>Arthropoda</taxon>
        <taxon>Chelicerata</taxon>
        <taxon>Arachnida</taxon>
        <taxon>Acari</taxon>
        <taxon>Parasitiformes</taxon>
        <taxon>Ixodida</taxon>
        <taxon>Ixodoidea</taxon>
        <taxon>Ixodidae</taxon>
        <taxon>Amblyomminae</taxon>
        <taxon>Amblyomma</taxon>
    </lineage>
</organism>
<keyword evidence="6 9" id="KW-0175">Coiled coil</keyword>
<feature type="transmembrane region" description="Helical" evidence="10">
    <location>
        <begin position="204"/>
        <end position="224"/>
    </location>
</feature>
<evidence type="ECO:0000256" key="3">
    <source>
        <dbReference type="ARBA" id="ARBA00022692"/>
    </source>
</evidence>
<dbReference type="GO" id="GO:0006896">
    <property type="term" value="P:Golgi to vacuole transport"/>
    <property type="evidence" value="ECO:0007669"/>
    <property type="project" value="TreeGrafter"/>
</dbReference>
<evidence type="ECO:0000256" key="7">
    <source>
        <dbReference type="ARBA" id="ARBA00023136"/>
    </source>
</evidence>
<feature type="coiled-coil region" evidence="9">
    <location>
        <begin position="6"/>
        <end position="61"/>
    </location>
</feature>
<evidence type="ECO:0000256" key="8">
    <source>
        <dbReference type="ARBA" id="ARBA00046280"/>
    </source>
</evidence>
<protein>
    <submittedName>
        <fullName evidence="12">Putative vesicle transport through interaction with t-snares-like protein 1b</fullName>
    </submittedName>
</protein>
<dbReference type="AlphaFoldDB" id="A0A023FG07"/>
<evidence type="ECO:0000256" key="6">
    <source>
        <dbReference type="ARBA" id="ARBA00023054"/>
    </source>
</evidence>
<dbReference type="InterPro" id="IPR038407">
    <property type="entry name" value="v-SNARE_N_sf"/>
</dbReference>
<dbReference type="GO" id="GO:0006891">
    <property type="term" value="P:intra-Golgi vesicle-mediated transport"/>
    <property type="evidence" value="ECO:0007669"/>
    <property type="project" value="TreeGrafter"/>
</dbReference>
<dbReference type="GO" id="GO:0005484">
    <property type="term" value="F:SNAP receptor activity"/>
    <property type="evidence" value="ECO:0007669"/>
    <property type="project" value="InterPro"/>
</dbReference>